<dbReference type="EMBL" id="CP000480">
    <property type="protein sequence ID" value="ABK75491.1"/>
    <property type="molecule type" value="Genomic_DNA"/>
</dbReference>
<dbReference type="STRING" id="246196.MSMEG_6611"/>
<feature type="region of interest" description="Disordered" evidence="1">
    <location>
        <begin position="116"/>
        <end position="175"/>
    </location>
</feature>
<dbReference type="AlphaFoldDB" id="A0R6N2"/>
<protein>
    <submittedName>
        <fullName evidence="2">Uncharacterized protein</fullName>
    </submittedName>
</protein>
<reference evidence="2 3" key="1">
    <citation type="submission" date="2006-10" db="EMBL/GenBank/DDBJ databases">
        <authorList>
            <person name="Fleischmann R.D."/>
            <person name="Dodson R.J."/>
            <person name="Haft D.H."/>
            <person name="Merkel J.S."/>
            <person name="Nelson W.C."/>
            <person name="Fraser C.M."/>
        </authorList>
    </citation>
    <scope>NUCLEOTIDE SEQUENCE [LARGE SCALE GENOMIC DNA]</scope>
    <source>
        <strain evidence="3">ATCC 700084 / mc(2)155</strain>
    </source>
</reference>
<accession>A0R6N2</accession>
<evidence type="ECO:0000313" key="3">
    <source>
        <dbReference type="Proteomes" id="UP000000757"/>
    </source>
</evidence>
<name>A0R6N2_MYCS2</name>
<feature type="compositionally biased region" description="Basic and acidic residues" evidence="1">
    <location>
        <begin position="127"/>
        <end position="149"/>
    </location>
</feature>
<gene>
    <name evidence="2" type="ordered locus">MSMEG_6611</name>
</gene>
<keyword evidence="3" id="KW-1185">Reference proteome</keyword>
<feature type="compositionally biased region" description="Basic residues" evidence="1">
    <location>
        <begin position="166"/>
        <end position="175"/>
    </location>
</feature>
<sequence length="175" mass="19295">MRHSRRSRRSTRSGPCADQLLGRTARVRGIDHGAPVELEICQIRQQWRGGRQFTVGDVVDLHVLRSHTGHCVQEVAHLAAQFGGGLRGREFTATQPCCNGAHGPRVPAFGDLGADRGQHRHLTAGTGERENSRVPTDECHSERDGDPQPHRRIGCGADQVSQQVIRHARTPRSSR</sequence>
<evidence type="ECO:0000256" key="1">
    <source>
        <dbReference type="SAM" id="MobiDB-lite"/>
    </source>
</evidence>
<proteinExistence type="predicted"/>
<organism evidence="2 3">
    <name type="scientific">Mycolicibacterium smegmatis (strain ATCC 700084 / mc(2)155)</name>
    <name type="common">Mycobacterium smegmatis</name>
    <dbReference type="NCBI Taxonomy" id="246196"/>
    <lineage>
        <taxon>Bacteria</taxon>
        <taxon>Bacillati</taxon>
        <taxon>Actinomycetota</taxon>
        <taxon>Actinomycetes</taxon>
        <taxon>Mycobacteriales</taxon>
        <taxon>Mycobacteriaceae</taxon>
        <taxon>Mycolicibacterium</taxon>
    </lineage>
</organism>
<dbReference type="Proteomes" id="UP000000757">
    <property type="component" value="Chromosome"/>
</dbReference>
<evidence type="ECO:0000313" key="2">
    <source>
        <dbReference type="EMBL" id="ABK75491.1"/>
    </source>
</evidence>
<dbReference type="KEGG" id="msm:MSMEG_6611"/>